<organism evidence="2 3">
    <name type="scientific">Liparis tanakae</name>
    <name type="common">Tanaka's snailfish</name>
    <dbReference type="NCBI Taxonomy" id="230148"/>
    <lineage>
        <taxon>Eukaryota</taxon>
        <taxon>Metazoa</taxon>
        <taxon>Chordata</taxon>
        <taxon>Craniata</taxon>
        <taxon>Vertebrata</taxon>
        <taxon>Euteleostomi</taxon>
        <taxon>Actinopterygii</taxon>
        <taxon>Neopterygii</taxon>
        <taxon>Teleostei</taxon>
        <taxon>Neoteleostei</taxon>
        <taxon>Acanthomorphata</taxon>
        <taxon>Eupercaria</taxon>
        <taxon>Perciformes</taxon>
        <taxon>Cottioidei</taxon>
        <taxon>Cottales</taxon>
        <taxon>Liparidae</taxon>
        <taxon>Liparis</taxon>
    </lineage>
</organism>
<keyword evidence="1" id="KW-0732">Signal</keyword>
<sequence>MLAAWWQLLVVNTQSAAGTRRGTDGRDGSKAWRVTALEDVTTRFCCCFWSRLHTNYTEIPPICFWFPLTPASGWRSGPVRLGPVRLGPVRLAQVQLGDVGRAEGAQVQAALMLVDLADVGRHGAARVVEAPHAHAAIMQLHHQAVAREEPHQNLLAEELGGGGIVTALHRPMVSEDTWWSL</sequence>
<proteinExistence type="predicted"/>
<reference evidence="2 3" key="1">
    <citation type="submission" date="2019-03" db="EMBL/GenBank/DDBJ databases">
        <title>First draft genome of Liparis tanakae, snailfish: a comprehensive survey of snailfish specific genes.</title>
        <authorList>
            <person name="Kim W."/>
            <person name="Song I."/>
            <person name="Jeong J.-H."/>
            <person name="Kim D."/>
            <person name="Kim S."/>
            <person name="Ryu S."/>
            <person name="Song J.Y."/>
            <person name="Lee S.K."/>
        </authorList>
    </citation>
    <scope>NUCLEOTIDE SEQUENCE [LARGE SCALE GENOMIC DNA]</scope>
    <source>
        <tissue evidence="2">Muscle</tissue>
    </source>
</reference>
<feature type="signal peptide" evidence="1">
    <location>
        <begin position="1"/>
        <end position="18"/>
    </location>
</feature>
<evidence type="ECO:0008006" key="4">
    <source>
        <dbReference type="Google" id="ProtNLM"/>
    </source>
</evidence>
<dbReference type="Proteomes" id="UP000314294">
    <property type="component" value="Unassembled WGS sequence"/>
</dbReference>
<name>A0A4Z2EDG0_9TELE</name>
<protein>
    <recommendedName>
        <fullName evidence="4">Secreted protein</fullName>
    </recommendedName>
</protein>
<keyword evidence="3" id="KW-1185">Reference proteome</keyword>
<dbReference type="EMBL" id="SRLO01009517">
    <property type="protein sequence ID" value="TNN26773.1"/>
    <property type="molecule type" value="Genomic_DNA"/>
</dbReference>
<feature type="chain" id="PRO_5021251610" description="Secreted protein" evidence="1">
    <location>
        <begin position="19"/>
        <end position="181"/>
    </location>
</feature>
<dbReference type="AlphaFoldDB" id="A0A4Z2EDG0"/>
<evidence type="ECO:0000313" key="3">
    <source>
        <dbReference type="Proteomes" id="UP000314294"/>
    </source>
</evidence>
<comment type="caution">
    <text evidence="2">The sequence shown here is derived from an EMBL/GenBank/DDBJ whole genome shotgun (WGS) entry which is preliminary data.</text>
</comment>
<accession>A0A4Z2EDG0</accession>
<evidence type="ECO:0000313" key="2">
    <source>
        <dbReference type="EMBL" id="TNN26773.1"/>
    </source>
</evidence>
<evidence type="ECO:0000256" key="1">
    <source>
        <dbReference type="SAM" id="SignalP"/>
    </source>
</evidence>
<gene>
    <name evidence="2" type="ORF">EYF80_063089</name>
</gene>